<dbReference type="PANTHER" id="PTHR39515:SF2">
    <property type="entry name" value="HTH-TYPE TRANSCRIPTIONAL REGULATOR RV0880"/>
    <property type="match status" value="1"/>
</dbReference>
<dbReference type="EMBL" id="WTYE01000001">
    <property type="protein sequence ID" value="MXP31877.1"/>
    <property type="molecule type" value="Genomic_DNA"/>
</dbReference>
<evidence type="ECO:0000259" key="1">
    <source>
        <dbReference type="PROSITE" id="PS50995"/>
    </source>
</evidence>
<dbReference type="PANTHER" id="PTHR39515">
    <property type="entry name" value="CONSERVED PROTEIN"/>
    <property type="match status" value="1"/>
</dbReference>
<accession>A0A845AR54</accession>
<dbReference type="SUPFAM" id="SSF46785">
    <property type="entry name" value="Winged helix' DNA-binding domain"/>
    <property type="match status" value="1"/>
</dbReference>
<protein>
    <submittedName>
        <fullName evidence="2">MarR family transcriptional regulator</fullName>
    </submittedName>
</protein>
<dbReference type="OrthoDB" id="7875071at2"/>
<dbReference type="RefSeq" id="WP_160779278.1">
    <property type="nucleotide sequence ID" value="NZ_BAAAZF010000001.1"/>
</dbReference>
<dbReference type="InterPro" id="IPR036388">
    <property type="entry name" value="WH-like_DNA-bd_sf"/>
</dbReference>
<dbReference type="GO" id="GO:0003700">
    <property type="term" value="F:DNA-binding transcription factor activity"/>
    <property type="evidence" value="ECO:0007669"/>
    <property type="project" value="InterPro"/>
</dbReference>
<dbReference type="Proteomes" id="UP000446786">
    <property type="component" value="Unassembled WGS sequence"/>
</dbReference>
<dbReference type="InterPro" id="IPR036390">
    <property type="entry name" value="WH_DNA-bd_sf"/>
</dbReference>
<keyword evidence="3" id="KW-1185">Reference proteome</keyword>
<evidence type="ECO:0000313" key="3">
    <source>
        <dbReference type="Proteomes" id="UP000446786"/>
    </source>
</evidence>
<organism evidence="2 3">
    <name type="scientific">Parerythrobacter jejuensis</name>
    <dbReference type="NCBI Taxonomy" id="795812"/>
    <lineage>
        <taxon>Bacteria</taxon>
        <taxon>Pseudomonadati</taxon>
        <taxon>Pseudomonadota</taxon>
        <taxon>Alphaproteobacteria</taxon>
        <taxon>Sphingomonadales</taxon>
        <taxon>Erythrobacteraceae</taxon>
        <taxon>Parerythrobacter</taxon>
    </lineage>
</organism>
<dbReference type="PROSITE" id="PS50995">
    <property type="entry name" value="HTH_MARR_2"/>
    <property type="match status" value="1"/>
</dbReference>
<dbReference type="Gene3D" id="1.10.10.10">
    <property type="entry name" value="Winged helix-like DNA-binding domain superfamily/Winged helix DNA-binding domain"/>
    <property type="match status" value="1"/>
</dbReference>
<feature type="domain" description="HTH marR-type" evidence="1">
    <location>
        <begin position="3"/>
        <end position="148"/>
    </location>
</feature>
<comment type="caution">
    <text evidence="2">The sequence shown here is derived from an EMBL/GenBank/DDBJ whole genome shotgun (WGS) entry which is preliminary data.</text>
</comment>
<proteinExistence type="predicted"/>
<dbReference type="AlphaFoldDB" id="A0A845AR54"/>
<dbReference type="SMART" id="SM00347">
    <property type="entry name" value="HTH_MARR"/>
    <property type="match status" value="1"/>
</dbReference>
<dbReference type="Pfam" id="PF12802">
    <property type="entry name" value="MarR_2"/>
    <property type="match status" value="1"/>
</dbReference>
<dbReference type="InterPro" id="IPR000835">
    <property type="entry name" value="HTH_MarR-typ"/>
</dbReference>
<name>A0A845AR54_9SPHN</name>
<dbReference type="PRINTS" id="PR00598">
    <property type="entry name" value="HTHMARR"/>
</dbReference>
<dbReference type="InterPro" id="IPR052526">
    <property type="entry name" value="HTH-type_Bedaq_tolerance"/>
</dbReference>
<reference evidence="2 3" key="1">
    <citation type="submission" date="2019-12" db="EMBL/GenBank/DDBJ databases">
        <title>Genomic-based taxomic classification of the family Erythrobacteraceae.</title>
        <authorList>
            <person name="Xu L."/>
        </authorList>
    </citation>
    <scope>NUCLEOTIDE SEQUENCE [LARGE SCALE GENOMIC DNA]</scope>
    <source>
        <strain evidence="2 3">JCM 16677</strain>
    </source>
</reference>
<gene>
    <name evidence="2" type="ORF">GRI94_08575</name>
</gene>
<sequence length="148" mass="16057">MPDTPADNPVYQLFNEIGIISQLSSAAFREVLPRPLNEAMFGVLNHFCRLGDGKSPSYLAEAFQVARPSMTATLDKLERAGLVRIEAHPSDARGKLVFITDAGRAAREEAVAAVVPLFADIAPVLGTLDTDQLLRDLATLRKALDQAR</sequence>
<evidence type="ECO:0000313" key="2">
    <source>
        <dbReference type="EMBL" id="MXP31877.1"/>
    </source>
</evidence>